<evidence type="ECO:0000256" key="1">
    <source>
        <dbReference type="SAM" id="SignalP"/>
    </source>
</evidence>
<protein>
    <recommendedName>
        <fullName evidence="3">Secreted protein</fullName>
    </recommendedName>
</protein>
<dbReference type="EMBL" id="JAFIQS010000009">
    <property type="protein sequence ID" value="KAG5165431.1"/>
    <property type="molecule type" value="Genomic_DNA"/>
</dbReference>
<comment type="caution">
    <text evidence="2">The sequence shown here is derived from an EMBL/GenBank/DDBJ whole genome shotgun (WGS) entry which is preliminary data.</text>
</comment>
<proteinExistence type="predicted"/>
<reference evidence="2" key="1">
    <citation type="submission" date="2021-02" db="EMBL/GenBank/DDBJ databases">
        <title>Psilocybe cubensis genome.</title>
        <authorList>
            <person name="Mckernan K.J."/>
            <person name="Crawford S."/>
            <person name="Trippe A."/>
            <person name="Kane L.T."/>
            <person name="Mclaughlin S."/>
        </authorList>
    </citation>
    <scope>NUCLEOTIDE SEQUENCE [LARGE SCALE GENOMIC DNA]</scope>
    <source>
        <strain evidence="2">MGC-MH-2018</strain>
    </source>
</reference>
<dbReference type="InterPro" id="IPR025649">
    <property type="entry name" value="DUF4360"/>
</dbReference>
<dbReference type="PANTHER" id="PTHR38847:SF1">
    <property type="entry name" value="PSEUDOURIDINE SYNTHASE RSUA_RLUA-LIKE DOMAIN-CONTAINING PROTEIN"/>
    <property type="match status" value="1"/>
</dbReference>
<feature type="signal peptide" evidence="1">
    <location>
        <begin position="1"/>
        <end position="22"/>
    </location>
</feature>
<evidence type="ECO:0000313" key="2">
    <source>
        <dbReference type="EMBL" id="KAG5165431.1"/>
    </source>
</evidence>
<evidence type="ECO:0008006" key="3">
    <source>
        <dbReference type="Google" id="ProtNLM"/>
    </source>
</evidence>
<name>A0A8H7XQ81_PSICU</name>
<keyword evidence="1" id="KW-0732">Signal</keyword>
<dbReference type="Pfam" id="PF14273">
    <property type="entry name" value="DUF4360"/>
    <property type="match status" value="1"/>
</dbReference>
<organism evidence="2">
    <name type="scientific">Psilocybe cubensis</name>
    <name type="common">Psychedelic mushroom</name>
    <name type="synonym">Stropharia cubensis</name>
    <dbReference type="NCBI Taxonomy" id="181762"/>
    <lineage>
        <taxon>Eukaryota</taxon>
        <taxon>Fungi</taxon>
        <taxon>Dikarya</taxon>
        <taxon>Basidiomycota</taxon>
        <taxon>Agaricomycotina</taxon>
        <taxon>Agaricomycetes</taxon>
        <taxon>Agaricomycetidae</taxon>
        <taxon>Agaricales</taxon>
        <taxon>Agaricineae</taxon>
        <taxon>Strophariaceae</taxon>
        <taxon>Psilocybe</taxon>
    </lineage>
</organism>
<accession>A0A8H7XQ81</accession>
<feature type="chain" id="PRO_5034064987" description="Secreted protein" evidence="1">
    <location>
        <begin position="23"/>
        <end position="192"/>
    </location>
</feature>
<dbReference type="AlphaFoldDB" id="A0A8H7XQ81"/>
<dbReference type="OrthoDB" id="152248at2759"/>
<dbReference type="PANTHER" id="PTHR38847">
    <property type="match status" value="1"/>
</dbReference>
<sequence length="192" mass="20267">MSFRITFWSILLCLGYAVVALGQDYAVTDYIVAGTGCPPGTAKALISETGKALVLVYSNFFATSGPGTKYSDSRKNCQATFNVQVPAGYQFALNNAKYHVAYQLASGASATYTTSYYFQASIEGSTGNGFINGTTSGSKNVNTALAPAVWSPCGKTSLVNVNTAVRVIGGKAGYFTVDSFDLPESAFVWRAC</sequence>
<gene>
    <name evidence="2" type="ORF">JR316_009010</name>
</gene>